<reference evidence="1" key="1">
    <citation type="submission" date="2013-12" db="EMBL/GenBank/DDBJ databases">
        <title>A Varibaculum cambriense genome reconstructed from a premature infant gut community with otherwise low bacterial novelty that shifts toward anaerobic metabolism during the third week of life.</title>
        <authorList>
            <person name="Brown C.T."/>
            <person name="Sharon I."/>
            <person name="Thomas B.C."/>
            <person name="Castelle C.J."/>
            <person name="Morowitz M.J."/>
            <person name="Banfield J.F."/>
        </authorList>
    </citation>
    <scope>NUCLEOTIDE SEQUENCE</scope>
</reference>
<comment type="caution">
    <text evidence="1">The sequence shown here is derived from an EMBL/GenBank/DDBJ whole genome shotgun (WGS) entry which is preliminary data.</text>
</comment>
<protein>
    <submittedName>
        <fullName evidence="1">Uncharacterized protein</fullName>
    </submittedName>
</protein>
<proteinExistence type="predicted"/>
<name>W1YU42_9ZZZZ</name>
<feature type="non-terminal residue" evidence="1">
    <location>
        <position position="1"/>
    </location>
</feature>
<sequence length="32" mass="3776">EELLLPKPPLLTFSYPLRRYGYKNVTNIPTLE</sequence>
<dbReference type="EMBL" id="AZMM01000023">
    <property type="protein sequence ID" value="ETJ46002.1"/>
    <property type="molecule type" value="Genomic_DNA"/>
</dbReference>
<gene>
    <name evidence="1" type="ORF">Q604_UNBC00023G0001</name>
</gene>
<accession>W1YU42</accession>
<evidence type="ECO:0000313" key="1">
    <source>
        <dbReference type="EMBL" id="ETJ46002.1"/>
    </source>
</evidence>
<organism evidence="1">
    <name type="scientific">human gut metagenome</name>
    <dbReference type="NCBI Taxonomy" id="408170"/>
    <lineage>
        <taxon>unclassified sequences</taxon>
        <taxon>metagenomes</taxon>
        <taxon>organismal metagenomes</taxon>
    </lineage>
</organism>
<dbReference type="AlphaFoldDB" id="W1YU42"/>